<evidence type="ECO:0000313" key="1">
    <source>
        <dbReference type="EMBL" id="GAA4247581.1"/>
    </source>
</evidence>
<dbReference type="Proteomes" id="UP001500620">
    <property type="component" value="Unassembled WGS sequence"/>
</dbReference>
<dbReference type="RefSeq" id="WP_380136931.1">
    <property type="nucleotide sequence ID" value="NZ_JBHTFY010000001.1"/>
</dbReference>
<protein>
    <submittedName>
        <fullName evidence="1">Uncharacterized protein</fullName>
    </submittedName>
</protein>
<sequence length="187" mass="21045">MTDGRRWQVRPADDARAWLDEALSLPWRDPFEPDLLVTELSWQPDGRSMIRPGVPYGFRRVLVSAGPAVTGVSIGMDEWTPSQWDLEGLAPLWLRHDSFLRTAALVSAVLDREPEHTYDGWPNDRTARWSLDACQVRVALHYTGCKLEVRRPPRPPRASQRDDRIPAGLCWSTLSSTSSRGAATRAG</sequence>
<reference evidence="2" key="1">
    <citation type="journal article" date="2019" name="Int. J. Syst. Evol. Microbiol.">
        <title>The Global Catalogue of Microorganisms (GCM) 10K type strain sequencing project: providing services to taxonomists for standard genome sequencing and annotation.</title>
        <authorList>
            <consortium name="The Broad Institute Genomics Platform"/>
            <consortium name="The Broad Institute Genome Sequencing Center for Infectious Disease"/>
            <person name="Wu L."/>
            <person name="Ma J."/>
        </authorList>
    </citation>
    <scope>NUCLEOTIDE SEQUENCE [LARGE SCALE GENOMIC DNA]</scope>
    <source>
        <strain evidence="2">JCM 17441</strain>
    </source>
</reference>
<comment type="caution">
    <text evidence="1">The sequence shown here is derived from an EMBL/GenBank/DDBJ whole genome shotgun (WGS) entry which is preliminary data.</text>
</comment>
<evidence type="ECO:0000313" key="2">
    <source>
        <dbReference type="Proteomes" id="UP001500620"/>
    </source>
</evidence>
<proteinExistence type="predicted"/>
<gene>
    <name evidence="1" type="ORF">GCM10022255_024050</name>
</gene>
<organism evidence="1 2">
    <name type="scientific">Dactylosporangium darangshiense</name>
    <dbReference type="NCBI Taxonomy" id="579108"/>
    <lineage>
        <taxon>Bacteria</taxon>
        <taxon>Bacillati</taxon>
        <taxon>Actinomycetota</taxon>
        <taxon>Actinomycetes</taxon>
        <taxon>Micromonosporales</taxon>
        <taxon>Micromonosporaceae</taxon>
        <taxon>Dactylosporangium</taxon>
    </lineage>
</organism>
<accession>A0ABP8D4Y5</accession>
<keyword evidence="2" id="KW-1185">Reference proteome</keyword>
<dbReference type="EMBL" id="BAABAT010000004">
    <property type="protein sequence ID" value="GAA4247581.1"/>
    <property type="molecule type" value="Genomic_DNA"/>
</dbReference>
<name>A0ABP8D4Y5_9ACTN</name>